<gene>
    <name evidence="3" type="ORF">AB3G34_03190</name>
</gene>
<dbReference type="InterPro" id="IPR002909">
    <property type="entry name" value="IPT_dom"/>
</dbReference>
<organism evidence="3">
    <name type="scientific">Flavobacterium sp. WC2409</name>
    <dbReference type="NCBI Taxonomy" id="3234139"/>
    <lineage>
        <taxon>Bacteria</taxon>
        <taxon>Pseudomonadati</taxon>
        <taxon>Bacteroidota</taxon>
        <taxon>Flavobacteriia</taxon>
        <taxon>Flavobacteriales</taxon>
        <taxon>Flavobacteriaceae</taxon>
        <taxon>Flavobacterium</taxon>
    </lineage>
</organism>
<dbReference type="EMBL" id="CP165625">
    <property type="protein sequence ID" value="XDU96117.1"/>
    <property type="molecule type" value="Genomic_DNA"/>
</dbReference>
<dbReference type="Gene3D" id="2.60.40.10">
    <property type="entry name" value="Immunoglobulins"/>
    <property type="match status" value="2"/>
</dbReference>
<reference evidence="3" key="1">
    <citation type="submission" date="2024-07" db="EMBL/GenBank/DDBJ databases">
        <authorList>
            <person name="Biller S.J."/>
        </authorList>
    </citation>
    <scope>NUCLEOTIDE SEQUENCE</scope>
    <source>
        <strain evidence="3">WC2409</strain>
    </source>
</reference>
<feature type="domain" description="IPT/TIG" evidence="2">
    <location>
        <begin position="142"/>
        <end position="193"/>
    </location>
</feature>
<dbReference type="SUPFAM" id="SSF49785">
    <property type="entry name" value="Galactose-binding domain-like"/>
    <property type="match status" value="1"/>
</dbReference>
<name>A0AB39W757_9FLAO</name>
<keyword evidence="1" id="KW-0732">Signal</keyword>
<feature type="signal peptide" evidence="1">
    <location>
        <begin position="1"/>
        <end position="24"/>
    </location>
</feature>
<dbReference type="InterPro" id="IPR014756">
    <property type="entry name" value="Ig_E-set"/>
</dbReference>
<feature type="chain" id="PRO_5044330197" evidence="1">
    <location>
        <begin position="25"/>
        <end position="346"/>
    </location>
</feature>
<dbReference type="AlphaFoldDB" id="A0AB39W757"/>
<protein>
    <submittedName>
        <fullName evidence="3">IPT/TIG domain-containing protein</fullName>
    </submittedName>
</protein>
<dbReference type="Pfam" id="PF01833">
    <property type="entry name" value="TIG"/>
    <property type="match status" value="1"/>
</dbReference>
<proteinExistence type="predicted"/>
<accession>A0AB39W757</accession>
<dbReference type="PROSITE" id="PS51257">
    <property type="entry name" value="PROKAR_LIPOPROTEIN"/>
    <property type="match status" value="1"/>
</dbReference>
<dbReference type="SUPFAM" id="SSF81296">
    <property type="entry name" value="E set domains"/>
    <property type="match status" value="1"/>
</dbReference>
<dbReference type="InterPro" id="IPR013783">
    <property type="entry name" value="Ig-like_fold"/>
</dbReference>
<dbReference type="InterPro" id="IPR008979">
    <property type="entry name" value="Galactose-bd-like_sf"/>
</dbReference>
<dbReference type="RefSeq" id="WP_367768471.1">
    <property type="nucleotide sequence ID" value="NZ_CP165625.1"/>
</dbReference>
<evidence type="ECO:0000313" key="3">
    <source>
        <dbReference type="EMBL" id="XDU96117.1"/>
    </source>
</evidence>
<sequence length="346" mass="37354">MKKLKIKYLLSFLMMATIFISVLSSCSNDDNGTASSALTIESVSKSEAGDLVPTAVGFANNVYIIKGSGFSTVEKIYFNDTDTYFNPTLVTDTAIFVTIDLNTPYANSSNELKIVTKNGTVTYPFVVAPPAPVLLFGFNPINAVEGDIITIYGNFFLDPVVTIGTTATPVISSSLTEIKVKIPANSDGKYVNVTTISGTIKSAAAIGSALYDDALQGDAGHWMWNGADTFNTDYTSDKAQGLKSIKFIFGGWNGADMKFASRDVTKYKAFRVRVKSISTNADASVIFVFGGWAFQIKKALSTDWTYIEIPFSEIGNPTTFDQLTLQESGSFGGNTILMDDMGFVLK</sequence>
<evidence type="ECO:0000259" key="2">
    <source>
        <dbReference type="Pfam" id="PF01833"/>
    </source>
</evidence>
<evidence type="ECO:0000256" key="1">
    <source>
        <dbReference type="SAM" id="SignalP"/>
    </source>
</evidence>